<gene>
    <name evidence="2" type="ORF">H6G74_28380</name>
</gene>
<sequence length="334" mass="38153">MRTIAVGDIHGCYEELLQLLSKVEITEEDCLISLGDIVDRGVDSVKVYDFLRNRPNTVVLMGNHERKHLRQTLSYSQEIVTLQFGDRYGEFLEWISNLPYYYETDQAIFVHAAVEDGIPIEEQKQEVLCGCTAGEKHLEKKYRDISWSQLYSGVKPIIFGHRVVGDSPLIIAQKAYGIDTGACHGGKLTALILPNFEIVQVPAPKDYWQAEIVKWQLPVMMAKPWSSYKWEKIQAICDELKNSSNPELSAFIANKEQWMQDLLALAPQVILKVEEKLAELIFIYGKDNFKKPASRFSYATLLYQANASNLTSKFLQQTLQTPDKWLQVMRDLGI</sequence>
<dbReference type="PANTHER" id="PTHR42850:SF4">
    <property type="entry name" value="ZINC-DEPENDENT ENDOPOLYPHOSPHATASE"/>
    <property type="match status" value="1"/>
</dbReference>
<organism evidence="2 3">
    <name type="scientific">Nostoc spongiaeforme FACHB-130</name>
    <dbReference type="NCBI Taxonomy" id="1357510"/>
    <lineage>
        <taxon>Bacteria</taxon>
        <taxon>Bacillati</taxon>
        <taxon>Cyanobacteriota</taxon>
        <taxon>Cyanophyceae</taxon>
        <taxon>Nostocales</taxon>
        <taxon>Nostocaceae</taxon>
        <taxon>Nostoc</taxon>
    </lineage>
</organism>
<name>A0ABR8G4R3_9NOSO</name>
<protein>
    <submittedName>
        <fullName evidence="2">Metallophosphoesterase</fullName>
    </submittedName>
</protein>
<keyword evidence="3" id="KW-1185">Reference proteome</keyword>
<dbReference type="SUPFAM" id="SSF56300">
    <property type="entry name" value="Metallo-dependent phosphatases"/>
    <property type="match status" value="1"/>
</dbReference>
<dbReference type="InterPro" id="IPR050126">
    <property type="entry name" value="Ap4A_hydrolase"/>
</dbReference>
<proteinExistence type="predicted"/>
<reference evidence="2 3" key="1">
    <citation type="journal article" date="2020" name="ISME J.">
        <title>Comparative genomics reveals insights into cyanobacterial evolution and habitat adaptation.</title>
        <authorList>
            <person name="Chen M.Y."/>
            <person name="Teng W.K."/>
            <person name="Zhao L."/>
            <person name="Hu C.X."/>
            <person name="Zhou Y.K."/>
            <person name="Han B.P."/>
            <person name="Song L.R."/>
            <person name="Shu W.S."/>
        </authorList>
    </citation>
    <scope>NUCLEOTIDE SEQUENCE [LARGE SCALE GENOMIC DNA]</scope>
    <source>
        <strain evidence="2 3">FACHB-130</strain>
    </source>
</reference>
<dbReference type="Gene3D" id="3.60.21.10">
    <property type="match status" value="1"/>
</dbReference>
<comment type="caution">
    <text evidence="2">The sequence shown here is derived from an EMBL/GenBank/DDBJ whole genome shotgun (WGS) entry which is preliminary data.</text>
</comment>
<dbReference type="Proteomes" id="UP000603457">
    <property type="component" value="Unassembled WGS sequence"/>
</dbReference>
<dbReference type="EMBL" id="JACJTB010000063">
    <property type="protein sequence ID" value="MBD2598212.1"/>
    <property type="molecule type" value="Genomic_DNA"/>
</dbReference>
<dbReference type="InterPro" id="IPR029052">
    <property type="entry name" value="Metallo-depent_PP-like"/>
</dbReference>
<evidence type="ECO:0000313" key="3">
    <source>
        <dbReference type="Proteomes" id="UP000603457"/>
    </source>
</evidence>
<feature type="domain" description="Calcineurin-like phosphoesterase" evidence="1">
    <location>
        <begin position="1"/>
        <end position="111"/>
    </location>
</feature>
<dbReference type="Pfam" id="PF00149">
    <property type="entry name" value="Metallophos"/>
    <property type="match status" value="1"/>
</dbReference>
<evidence type="ECO:0000313" key="2">
    <source>
        <dbReference type="EMBL" id="MBD2598212.1"/>
    </source>
</evidence>
<evidence type="ECO:0000259" key="1">
    <source>
        <dbReference type="Pfam" id="PF00149"/>
    </source>
</evidence>
<dbReference type="InterPro" id="IPR004843">
    <property type="entry name" value="Calcineurin-like_PHP"/>
</dbReference>
<accession>A0ABR8G4R3</accession>
<dbReference type="PANTHER" id="PTHR42850">
    <property type="entry name" value="METALLOPHOSPHOESTERASE"/>
    <property type="match status" value="1"/>
</dbReference>
<dbReference type="RefSeq" id="WP_190970896.1">
    <property type="nucleotide sequence ID" value="NZ_JACJTB010000063.1"/>
</dbReference>